<proteinExistence type="predicted"/>
<feature type="region of interest" description="Disordered" evidence="1">
    <location>
        <begin position="146"/>
        <end position="256"/>
    </location>
</feature>
<dbReference type="OrthoDB" id="6425203at2759"/>
<accession>A0A423TKM3</accession>
<feature type="compositionally biased region" description="Pro residues" evidence="1">
    <location>
        <begin position="197"/>
        <end position="219"/>
    </location>
</feature>
<keyword evidence="3" id="KW-1185">Reference proteome</keyword>
<sequence>MTHFGLYARRNPPGAVLTTLASPLWHAGQRGVPLAAGVPEARQNTLAERFAHGFAGDFAKNLPTSEFLGSFSDVAEAREDSAGFIVGKPDNFPLFSAIGGFGPMQDIEKGDSASSFVPAFSIPTMNIPDIPDQHPQFEFPQFAQQVSGIREASQPQPQPIRQPESGPQEPPAASFKPSQPQEDEDGFRLVFPESVPSQPPIPLPTRRPTPPHPPRPTPSPTRQQARLPASRTSQEASPRGRVKAPSGTSLTPSETS</sequence>
<evidence type="ECO:0000313" key="2">
    <source>
        <dbReference type="EMBL" id="ROT76985.1"/>
    </source>
</evidence>
<organism evidence="2 3">
    <name type="scientific">Penaeus vannamei</name>
    <name type="common">Whiteleg shrimp</name>
    <name type="synonym">Litopenaeus vannamei</name>
    <dbReference type="NCBI Taxonomy" id="6689"/>
    <lineage>
        <taxon>Eukaryota</taxon>
        <taxon>Metazoa</taxon>
        <taxon>Ecdysozoa</taxon>
        <taxon>Arthropoda</taxon>
        <taxon>Crustacea</taxon>
        <taxon>Multicrustacea</taxon>
        <taxon>Malacostraca</taxon>
        <taxon>Eumalacostraca</taxon>
        <taxon>Eucarida</taxon>
        <taxon>Decapoda</taxon>
        <taxon>Dendrobranchiata</taxon>
        <taxon>Penaeoidea</taxon>
        <taxon>Penaeidae</taxon>
        <taxon>Penaeus</taxon>
    </lineage>
</organism>
<name>A0A423TKM3_PENVA</name>
<dbReference type="EMBL" id="QCYY01001581">
    <property type="protein sequence ID" value="ROT76985.1"/>
    <property type="molecule type" value="Genomic_DNA"/>
</dbReference>
<dbReference type="AlphaFoldDB" id="A0A423TKM3"/>
<gene>
    <name evidence="2" type="ORF">C7M84_004382</name>
</gene>
<protein>
    <submittedName>
        <fullName evidence="2">Uncharacterized protein</fullName>
    </submittedName>
</protein>
<evidence type="ECO:0000313" key="3">
    <source>
        <dbReference type="Proteomes" id="UP000283509"/>
    </source>
</evidence>
<evidence type="ECO:0000256" key="1">
    <source>
        <dbReference type="SAM" id="MobiDB-lite"/>
    </source>
</evidence>
<comment type="caution">
    <text evidence="2">The sequence shown here is derived from an EMBL/GenBank/DDBJ whole genome shotgun (WGS) entry which is preliminary data.</text>
</comment>
<feature type="compositionally biased region" description="Polar residues" evidence="1">
    <location>
        <begin position="246"/>
        <end position="256"/>
    </location>
</feature>
<dbReference type="Proteomes" id="UP000283509">
    <property type="component" value="Unassembled WGS sequence"/>
</dbReference>
<reference evidence="2 3" key="1">
    <citation type="submission" date="2018-04" db="EMBL/GenBank/DDBJ databases">
        <authorList>
            <person name="Zhang X."/>
            <person name="Yuan J."/>
            <person name="Li F."/>
            <person name="Xiang J."/>
        </authorList>
    </citation>
    <scope>NUCLEOTIDE SEQUENCE [LARGE SCALE GENOMIC DNA]</scope>
    <source>
        <tissue evidence="2">Muscle</tissue>
    </source>
</reference>
<reference evidence="2 3" key="2">
    <citation type="submission" date="2019-01" db="EMBL/GenBank/DDBJ databases">
        <title>The decoding of complex shrimp genome reveals the adaptation for benthos swimmer, frequently molting mechanism and breeding impact on genome.</title>
        <authorList>
            <person name="Sun Y."/>
            <person name="Gao Y."/>
            <person name="Yu Y."/>
        </authorList>
    </citation>
    <scope>NUCLEOTIDE SEQUENCE [LARGE SCALE GENOMIC DNA]</scope>
    <source>
        <tissue evidence="2">Muscle</tissue>
    </source>
</reference>